<feature type="transmembrane region" description="Helical" evidence="2">
    <location>
        <begin position="60"/>
        <end position="83"/>
    </location>
</feature>
<evidence type="ECO:0000256" key="2">
    <source>
        <dbReference type="SAM" id="Phobius"/>
    </source>
</evidence>
<reference evidence="4" key="1">
    <citation type="submission" date="2019-04" db="EMBL/GenBank/DDBJ databases">
        <title>Draft genome sequence of Pseudonocardiaceae bacterium SL3-2-4.</title>
        <authorList>
            <person name="Ningsih F."/>
            <person name="Yokota A."/>
            <person name="Sakai Y."/>
            <person name="Nanatani K."/>
            <person name="Yabe S."/>
            <person name="Oetari A."/>
            <person name="Sjamsuridzal W."/>
        </authorList>
    </citation>
    <scope>NUCLEOTIDE SEQUENCE [LARGE SCALE GENOMIC DNA]</scope>
    <source>
        <strain evidence="4">SL3-2-4</strain>
    </source>
</reference>
<evidence type="ECO:0000313" key="3">
    <source>
        <dbReference type="EMBL" id="GDY28470.1"/>
    </source>
</evidence>
<proteinExistence type="predicted"/>
<feature type="region of interest" description="Disordered" evidence="1">
    <location>
        <begin position="88"/>
        <end position="134"/>
    </location>
</feature>
<keyword evidence="4" id="KW-1185">Reference proteome</keyword>
<feature type="region of interest" description="Disordered" evidence="1">
    <location>
        <begin position="181"/>
        <end position="218"/>
    </location>
</feature>
<comment type="caution">
    <text evidence="3">The sequence shown here is derived from an EMBL/GenBank/DDBJ whole genome shotgun (WGS) entry which is preliminary data.</text>
</comment>
<dbReference type="EMBL" id="BJFL01000001">
    <property type="protein sequence ID" value="GDY28470.1"/>
    <property type="molecule type" value="Genomic_DNA"/>
</dbReference>
<dbReference type="RefSeq" id="WP_137811693.1">
    <property type="nucleotide sequence ID" value="NZ_BJFL01000001.1"/>
</dbReference>
<evidence type="ECO:0000256" key="1">
    <source>
        <dbReference type="SAM" id="MobiDB-lite"/>
    </source>
</evidence>
<dbReference type="Proteomes" id="UP000298860">
    <property type="component" value="Unassembled WGS sequence"/>
</dbReference>
<keyword evidence="2" id="KW-0812">Transmembrane</keyword>
<dbReference type="AlphaFoldDB" id="A0A4D4IZY9"/>
<name>A0A4D4IZY9_9PSEU</name>
<keyword evidence="2" id="KW-1133">Transmembrane helix</keyword>
<protein>
    <submittedName>
        <fullName evidence="3">Uncharacterized protein</fullName>
    </submittedName>
</protein>
<dbReference type="OrthoDB" id="3405601at2"/>
<sequence>MSAQHPGSDRLADLLAAAAAPARDGELAGEQAALAAFRNARSPAHQPRRRSMIETMRGRLLTAKAAAIAAVAATTVGGVALAASGSLSAEHSAPPTGHPAPESAADAPPTTTGSADARTNGPSDRPSPNPSLVGLCHAYTAGAGSDHGKALQSPAFRVLIDTAGGPDRVPGYCAGLLAGAPGADHSGGNGRPSEEPNGHHGSAPSTHPTGRPTDHPSH</sequence>
<evidence type="ECO:0000313" key="4">
    <source>
        <dbReference type="Proteomes" id="UP000298860"/>
    </source>
</evidence>
<gene>
    <name evidence="3" type="ORF">GTS_01030</name>
</gene>
<keyword evidence="2" id="KW-0472">Membrane</keyword>
<accession>A0A4D4IZY9</accession>
<organism evidence="3 4">
    <name type="scientific">Gandjariella thermophila</name>
    <dbReference type="NCBI Taxonomy" id="1931992"/>
    <lineage>
        <taxon>Bacteria</taxon>
        <taxon>Bacillati</taxon>
        <taxon>Actinomycetota</taxon>
        <taxon>Actinomycetes</taxon>
        <taxon>Pseudonocardiales</taxon>
        <taxon>Pseudonocardiaceae</taxon>
        <taxon>Gandjariella</taxon>
    </lineage>
</organism>